<protein>
    <submittedName>
        <fullName evidence="2">Uncharacterized protein</fullName>
    </submittedName>
</protein>
<dbReference type="OrthoDB" id="9899207at2"/>
<comment type="caution">
    <text evidence="2">The sequence shown here is derived from an EMBL/GenBank/DDBJ whole genome shotgun (WGS) entry which is preliminary data.</text>
</comment>
<organism evidence="2 3">
    <name type="scientific">Ciceribacter ferrooxidans</name>
    <dbReference type="NCBI Taxonomy" id="2509717"/>
    <lineage>
        <taxon>Bacteria</taxon>
        <taxon>Pseudomonadati</taxon>
        <taxon>Pseudomonadota</taxon>
        <taxon>Alphaproteobacteria</taxon>
        <taxon>Hyphomicrobiales</taxon>
        <taxon>Rhizobiaceae</taxon>
        <taxon>Ciceribacter</taxon>
    </lineage>
</organism>
<feature type="region of interest" description="Disordered" evidence="1">
    <location>
        <begin position="54"/>
        <end position="78"/>
    </location>
</feature>
<dbReference type="EMBL" id="SDVB01000380">
    <property type="protein sequence ID" value="RYB97861.1"/>
    <property type="molecule type" value="Genomic_DNA"/>
</dbReference>
<evidence type="ECO:0000256" key="1">
    <source>
        <dbReference type="SAM" id="MobiDB-lite"/>
    </source>
</evidence>
<keyword evidence="3" id="KW-1185">Reference proteome</keyword>
<evidence type="ECO:0000313" key="3">
    <source>
        <dbReference type="Proteomes" id="UP000291088"/>
    </source>
</evidence>
<proteinExistence type="predicted"/>
<sequence>MAKPEEAQSAGWFDGLLRTLARLGILRYGGKAAVYHSGSDRPTEFLMPDVLNAERDMPPMKDLGGGAAKDKGKEGEAG</sequence>
<name>A0A4Q2S6B8_9HYPH</name>
<evidence type="ECO:0000313" key="2">
    <source>
        <dbReference type="EMBL" id="RYB97861.1"/>
    </source>
</evidence>
<dbReference type="AlphaFoldDB" id="A0A4Q2S6B8"/>
<dbReference type="RefSeq" id="WP_129334200.1">
    <property type="nucleotide sequence ID" value="NZ_SDVB01000380.1"/>
</dbReference>
<dbReference type="Proteomes" id="UP000291088">
    <property type="component" value="Unassembled WGS sequence"/>
</dbReference>
<accession>A0A4Q2S6B8</accession>
<gene>
    <name evidence="2" type="ORF">EUU22_22455</name>
</gene>
<reference evidence="2 3" key="1">
    <citation type="submission" date="2019-01" db="EMBL/GenBank/DDBJ databases">
        <authorList>
            <person name="Deng T."/>
        </authorList>
    </citation>
    <scope>NUCLEOTIDE SEQUENCE [LARGE SCALE GENOMIC DNA]</scope>
    <source>
        <strain evidence="2 3">F8825</strain>
    </source>
</reference>
<feature type="compositionally biased region" description="Basic and acidic residues" evidence="1">
    <location>
        <begin position="68"/>
        <end position="78"/>
    </location>
</feature>